<accession>A0A0A9DFE7</accession>
<proteinExistence type="predicted"/>
<evidence type="ECO:0000313" key="1">
    <source>
        <dbReference type="EMBL" id="JAD82472.1"/>
    </source>
</evidence>
<reference evidence="1" key="2">
    <citation type="journal article" date="2015" name="Data Brief">
        <title>Shoot transcriptome of the giant reed, Arundo donax.</title>
        <authorList>
            <person name="Barrero R.A."/>
            <person name="Guerrero F.D."/>
            <person name="Moolhuijzen P."/>
            <person name="Goolsby J.A."/>
            <person name="Tidwell J."/>
            <person name="Bellgard S.E."/>
            <person name="Bellgard M.I."/>
        </authorList>
    </citation>
    <scope>NUCLEOTIDE SEQUENCE</scope>
    <source>
        <tissue evidence="1">Shoot tissue taken approximately 20 cm above the soil surface</tissue>
    </source>
</reference>
<dbReference type="AlphaFoldDB" id="A0A0A9DFE7"/>
<dbReference type="EMBL" id="GBRH01215423">
    <property type="protein sequence ID" value="JAD82472.1"/>
    <property type="molecule type" value="Transcribed_RNA"/>
</dbReference>
<organism evidence="1">
    <name type="scientific">Arundo donax</name>
    <name type="common">Giant reed</name>
    <name type="synonym">Donax arundinaceus</name>
    <dbReference type="NCBI Taxonomy" id="35708"/>
    <lineage>
        <taxon>Eukaryota</taxon>
        <taxon>Viridiplantae</taxon>
        <taxon>Streptophyta</taxon>
        <taxon>Embryophyta</taxon>
        <taxon>Tracheophyta</taxon>
        <taxon>Spermatophyta</taxon>
        <taxon>Magnoliopsida</taxon>
        <taxon>Liliopsida</taxon>
        <taxon>Poales</taxon>
        <taxon>Poaceae</taxon>
        <taxon>PACMAD clade</taxon>
        <taxon>Arundinoideae</taxon>
        <taxon>Arundineae</taxon>
        <taxon>Arundo</taxon>
    </lineage>
</organism>
<name>A0A0A9DFE7_ARUDO</name>
<sequence>MSSLLNQFLDKKTPLITFFCQNLTPTGFYLTIYLSHQVLSMYQMVRTECSSVPNFHSFPFILR</sequence>
<reference evidence="1" key="1">
    <citation type="submission" date="2014-09" db="EMBL/GenBank/DDBJ databases">
        <authorList>
            <person name="Magalhaes I.L.F."/>
            <person name="Oliveira U."/>
            <person name="Santos F.R."/>
            <person name="Vidigal T.H.D.A."/>
            <person name="Brescovit A.D."/>
            <person name="Santos A.J."/>
        </authorList>
    </citation>
    <scope>NUCLEOTIDE SEQUENCE</scope>
    <source>
        <tissue evidence="1">Shoot tissue taken approximately 20 cm above the soil surface</tissue>
    </source>
</reference>
<protein>
    <submittedName>
        <fullName evidence="1">Uncharacterized protein</fullName>
    </submittedName>
</protein>